<proteinExistence type="predicted"/>
<accession>A0A4Y2MZZ0</accession>
<dbReference type="AlphaFoldDB" id="A0A4Y2MZZ0"/>
<keyword evidence="2" id="KW-1185">Reference proteome</keyword>
<comment type="caution">
    <text evidence="1">The sequence shown here is derived from an EMBL/GenBank/DDBJ whole genome shotgun (WGS) entry which is preliminary data.</text>
</comment>
<sequence length="129" mass="14595">MCTDFVMKHTKIQTYIFIDVSPLPRQGLTKNAQKMPVPNLKRALPGLTRDVRRKGGSNDHPTPVYFLQRTRMLLAEGMFVMCGNANCKPDDDIIYAKNAATATNIFFSFKEFADSKTGLQYPLQLFVNC</sequence>
<name>A0A4Y2MZZ0_ARAVE</name>
<dbReference type="Proteomes" id="UP000499080">
    <property type="component" value="Unassembled WGS sequence"/>
</dbReference>
<gene>
    <name evidence="1" type="ORF">AVEN_162442_1</name>
</gene>
<reference evidence="1 2" key="1">
    <citation type="journal article" date="2019" name="Sci. Rep.">
        <title>Orb-weaving spider Araneus ventricosus genome elucidates the spidroin gene catalogue.</title>
        <authorList>
            <person name="Kono N."/>
            <person name="Nakamura H."/>
            <person name="Ohtoshi R."/>
            <person name="Moran D.A.P."/>
            <person name="Shinohara A."/>
            <person name="Yoshida Y."/>
            <person name="Fujiwara M."/>
            <person name="Mori M."/>
            <person name="Tomita M."/>
            <person name="Arakawa K."/>
        </authorList>
    </citation>
    <scope>NUCLEOTIDE SEQUENCE [LARGE SCALE GENOMIC DNA]</scope>
</reference>
<protein>
    <submittedName>
        <fullName evidence="1">Uncharacterized protein</fullName>
    </submittedName>
</protein>
<dbReference type="EMBL" id="BGPR01008280">
    <property type="protein sequence ID" value="GBN32718.1"/>
    <property type="molecule type" value="Genomic_DNA"/>
</dbReference>
<organism evidence="1 2">
    <name type="scientific">Araneus ventricosus</name>
    <name type="common">Orbweaver spider</name>
    <name type="synonym">Epeira ventricosa</name>
    <dbReference type="NCBI Taxonomy" id="182803"/>
    <lineage>
        <taxon>Eukaryota</taxon>
        <taxon>Metazoa</taxon>
        <taxon>Ecdysozoa</taxon>
        <taxon>Arthropoda</taxon>
        <taxon>Chelicerata</taxon>
        <taxon>Arachnida</taxon>
        <taxon>Araneae</taxon>
        <taxon>Araneomorphae</taxon>
        <taxon>Entelegynae</taxon>
        <taxon>Araneoidea</taxon>
        <taxon>Araneidae</taxon>
        <taxon>Araneus</taxon>
    </lineage>
</organism>
<evidence type="ECO:0000313" key="2">
    <source>
        <dbReference type="Proteomes" id="UP000499080"/>
    </source>
</evidence>
<evidence type="ECO:0000313" key="1">
    <source>
        <dbReference type="EMBL" id="GBN32718.1"/>
    </source>
</evidence>